<protein>
    <submittedName>
        <fullName evidence="1">Uncharacterized protein</fullName>
    </submittedName>
</protein>
<gene>
    <name evidence="1" type="ORF">LITE_LOCUS49993</name>
</gene>
<keyword evidence="2" id="KW-1185">Reference proteome</keyword>
<accession>A0AAV0RYA4</accession>
<evidence type="ECO:0000313" key="2">
    <source>
        <dbReference type="Proteomes" id="UP001154282"/>
    </source>
</evidence>
<evidence type="ECO:0000313" key="1">
    <source>
        <dbReference type="EMBL" id="CAI0561213.1"/>
    </source>
</evidence>
<comment type="caution">
    <text evidence="1">The sequence shown here is derived from an EMBL/GenBank/DDBJ whole genome shotgun (WGS) entry which is preliminary data.</text>
</comment>
<name>A0AAV0RYA4_9ROSI</name>
<proteinExistence type="predicted"/>
<sequence>MLDTNCTCNRSSLFFEFWLHIGMNKIFLFLDVHF</sequence>
<organism evidence="1 2">
    <name type="scientific">Linum tenue</name>
    <dbReference type="NCBI Taxonomy" id="586396"/>
    <lineage>
        <taxon>Eukaryota</taxon>
        <taxon>Viridiplantae</taxon>
        <taxon>Streptophyta</taxon>
        <taxon>Embryophyta</taxon>
        <taxon>Tracheophyta</taxon>
        <taxon>Spermatophyta</taxon>
        <taxon>Magnoliopsida</taxon>
        <taxon>eudicotyledons</taxon>
        <taxon>Gunneridae</taxon>
        <taxon>Pentapetalae</taxon>
        <taxon>rosids</taxon>
        <taxon>fabids</taxon>
        <taxon>Malpighiales</taxon>
        <taxon>Linaceae</taxon>
        <taxon>Linum</taxon>
    </lineage>
</organism>
<dbReference type="EMBL" id="CAMGYJ010000011">
    <property type="protein sequence ID" value="CAI0561213.1"/>
    <property type="molecule type" value="Genomic_DNA"/>
</dbReference>
<feature type="non-terminal residue" evidence="1">
    <location>
        <position position="34"/>
    </location>
</feature>
<dbReference type="Proteomes" id="UP001154282">
    <property type="component" value="Unassembled WGS sequence"/>
</dbReference>
<dbReference type="AlphaFoldDB" id="A0AAV0RYA4"/>
<reference evidence="1" key="1">
    <citation type="submission" date="2022-08" db="EMBL/GenBank/DDBJ databases">
        <authorList>
            <person name="Gutierrez-Valencia J."/>
        </authorList>
    </citation>
    <scope>NUCLEOTIDE SEQUENCE</scope>
</reference>